<dbReference type="PANTHER" id="PTHR43162">
    <property type="match status" value="1"/>
</dbReference>
<keyword evidence="3" id="KW-1185">Reference proteome</keyword>
<dbReference type="Pfam" id="PF05368">
    <property type="entry name" value="NmrA"/>
    <property type="match status" value="1"/>
</dbReference>
<evidence type="ECO:0000259" key="1">
    <source>
        <dbReference type="Pfam" id="PF05368"/>
    </source>
</evidence>
<dbReference type="InterPro" id="IPR036291">
    <property type="entry name" value="NAD(P)-bd_dom_sf"/>
</dbReference>
<dbReference type="Gene3D" id="3.90.25.10">
    <property type="entry name" value="UDP-galactose 4-epimerase, domain 1"/>
    <property type="match status" value="1"/>
</dbReference>
<gene>
    <name evidence="2" type="ORF">GCM10010305_39280</name>
</gene>
<organism evidence="2 3">
    <name type="scientific">Streptomyces termitum</name>
    <dbReference type="NCBI Taxonomy" id="67368"/>
    <lineage>
        <taxon>Bacteria</taxon>
        <taxon>Bacillati</taxon>
        <taxon>Actinomycetota</taxon>
        <taxon>Actinomycetes</taxon>
        <taxon>Kitasatosporales</taxon>
        <taxon>Streptomycetaceae</taxon>
        <taxon>Streptomyces</taxon>
    </lineage>
</organism>
<dbReference type="AlphaFoldDB" id="A0A918T4I0"/>
<proteinExistence type="predicted"/>
<sequence>MTDKTVLVLGGTGKTGRRVVDRLKERGAAVRAASRSSAVRFDWDDRTTWAPAFTGVDAAYLVDAQDKPGAWDAEAAIRELSGLAVDAGVRRLVLLQARVTERVGGKSLIAGESAVRESGAEWTVLRPNWFFQNFDEGVLLDGVRSGTVALPAGSGREPFVDTDDVAAVAVAALLDEGHAGQTYELSGARSLTLDEAVGEIARATGRDIRYTAVDHQAYVDELIGYDVPADYALFVADLVAQIRDNKNAEPTDTVRRVLGREPRDFSDFVKDAAARGVWDV</sequence>
<feature type="domain" description="NmrA-like" evidence="1">
    <location>
        <begin position="3"/>
        <end position="256"/>
    </location>
</feature>
<dbReference type="SUPFAM" id="SSF51735">
    <property type="entry name" value="NAD(P)-binding Rossmann-fold domains"/>
    <property type="match status" value="1"/>
</dbReference>
<evidence type="ECO:0000313" key="2">
    <source>
        <dbReference type="EMBL" id="GHA91790.1"/>
    </source>
</evidence>
<evidence type="ECO:0000313" key="3">
    <source>
        <dbReference type="Proteomes" id="UP000644020"/>
    </source>
</evidence>
<dbReference type="RefSeq" id="WP_189979169.1">
    <property type="nucleotide sequence ID" value="NZ_BMUL01000010.1"/>
</dbReference>
<reference evidence="2" key="1">
    <citation type="journal article" date="2014" name="Int. J. Syst. Evol. Microbiol.">
        <title>Complete genome sequence of Corynebacterium casei LMG S-19264T (=DSM 44701T), isolated from a smear-ripened cheese.</title>
        <authorList>
            <consortium name="US DOE Joint Genome Institute (JGI-PGF)"/>
            <person name="Walter F."/>
            <person name="Albersmeier A."/>
            <person name="Kalinowski J."/>
            <person name="Ruckert C."/>
        </authorList>
    </citation>
    <scope>NUCLEOTIDE SEQUENCE</scope>
    <source>
        <strain evidence="2">JCM 4518</strain>
    </source>
</reference>
<name>A0A918T4I0_9ACTN</name>
<dbReference type="PANTHER" id="PTHR43162:SF1">
    <property type="entry name" value="PRESTALK A DIFFERENTIATION PROTEIN A"/>
    <property type="match status" value="1"/>
</dbReference>
<reference evidence="2" key="2">
    <citation type="submission" date="2020-09" db="EMBL/GenBank/DDBJ databases">
        <authorList>
            <person name="Sun Q."/>
            <person name="Ohkuma M."/>
        </authorList>
    </citation>
    <scope>NUCLEOTIDE SEQUENCE</scope>
    <source>
        <strain evidence="2">JCM 4518</strain>
    </source>
</reference>
<accession>A0A918T4I0</accession>
<dbReference type="InterPro" id="IPR051604">
    <property type="entry name" value="Ergot_Alk_Oxidoreductase"/>
</dbReference>
<dbReference type="Proteomes" id="UP000644020">
    <property type="component" value="Unassembled WGS sequence"/>
</dbReference>
<dbReference type="EMBL" id="BMUL01000010">
    <property type="protein sequence ID" value="GHA91790.1"/>
    <property type="molecule type" value="Genomic_DNA"/>
</dbReference>
<dbReference type="InterPro" id="IPR008030">
    <property type="entry name" value="NmrA-like"/>
</dbReference>
<dbReference type="Gene3D" id="3.40.50.720">
    <property type="entry name" value="NAD(P)-binding Rossmann-like Domain"/>
    <property type="match status" value="1"/>
</dbReference>
<comment type="caution">
    <text evidence="2">The sequence shown here is derived from an EMBL/GenBank/DDBJ whole genome shotgun (WGS) entry which is preliminary data.</text>
</comment>
<protein>
    <submittedName>
        <fullName evidence="2">NmrA family protein</fullName>
    </submittedName>
</protein>